<reference evidence="5" key="2">
    <citation type="submission" date="2013-10" db="EMBL/GenBank/DDBJ databases">
        <authorList>
            <person name="Aslett M."/>
        </authorList>
    </citation>
    <scope>NUCLEOTIDE SEQUENCE [LARGE SCALE GENOMIC DNA]</scope>
    <source>
        <strain evidence="5">Houghton</strain>
    </source>
</reference>
<sequence>MARGAGRCAKPRSSSSSSSSSGSGGGSAGGSSGGSSRGSKDSCSRGNDHGGRRPLQQQQQQTGAPAAADPTGASPPALRSSPDSHQHHQHQQQQQQQQGSRCLDALLRENVLLAVLPFLAAAEASRFGACCRDLRAALRAPRMQPLWRRWFEASGFVWWPYGGACSSSCHLQVDRDGFLLLPRHQQQQQQGLHHQQQQGLQQQQQQQGLHQQQQQHGLQHPQQLQHQQQQQGLQQQQQGLLQHQQQQGLQLQLEVRAWEPGEPAAGYRQFRHEGWCCQFLWNARSLQKWRSGNCVFAALPTEGPRLFAVSVHPKGVYASRAEASPLSPAAAALLQQAADSPAATPAPSPLLQQQQQELEPSPASSHRTAADSAEGPQQQIVHFSPGAGRCLSAALHAKAAVLIAAADRILCVIEPLGGTPGPQGPPGAPGGLPGALGGPPGPRAAAQGLRTEGCPRQGPRGAPSAVSLSPVSSYAAAGSISSLASLELELESLVSGGGGGRRGSNKGRKSGAMKHAAAAAAAAAGEGRRLGCDPAAGAPRGAAAPAAGAGGAGAAAGASPASSAASAAAAAAAAAEVREICRCFSRNAWLGCSVDAASGLMACCFLSSEPSSNGRGRRKKGGALADACEYRVYDMLNETEVAQLSIEGHLVHRLILNFVFSSNASRVFGFDRWHREFFVWCLPPGAEQQQQQQLEAAAIVNAHTDGILALDALETAAALKVVCGSRDETLSLYSVDPLLRLATFTGHQAEVSAVCWLRNGEAALGGQGPPVGLGAPGVSTDEDMQSFASGAYDGSIKIWDARQGDAKSLPGHGLTLLEHQNRITRLAGVWDGQMLLSGDVDGVVKLWDLRKCADSVMTAKYNGAILDLQANRAFCVVRLNFN</sequence>
<feature type="compositionally biased region" description="Low complexity" evidence="4">
    <location>
        <begin position="56"/>
        <end position="77"/>
    </location>
</feature>
<dbReference type="GeneID" id="25250224"/>
<dbReference type="OrthoDB" id="347441at2759"/>
<dbReference type="VEuPathDB" id="ToxoDB:ETH_00005080"/>
<evidence type="ECO:0000256" key="1">
    <source>
        <dbReference type="ARBA" id="ARBA00022574"/>
    </source>
</evidence>
<feature type="compositionally biased region" description="Gly residues" evidence="4">
    <location>
        <begin position="429"/>
        <end position="438"/>
    </location>
</feature>
<dbReference type="SMART" id="SM00320">
    <property type="entry name" value="WD40"/>
    <property type="match status" value="3"/>
</dbReference>
<dbReference type="PROSITE" id="PS00678">
    <property type="entry name" value="WD_REPEATS_1"/>
    <property type="match status" value="1"/>
</dbReference>
<feature type="region of interest" description="Disordered" evidence="4">
    <location>
        <begin position="336"/>
        <end position="376"/>
    </location>
</feature>
<evidence type="ECO:0000256" key="3">
    <source>
        <dbReference type="PROSITE-ProRule" id="PRU00221"/>
    </source>
</evidence>
<name>U6KNJ4_EIMTE</name>
<protein>
    <submittedName>
        <fullName evidence="5">Uncharacterized protein</fullName>
    </submittedName>
</protein>
<dbReference type="SUPFAM" id="SSF50978">
    <property type="entry name" value="WD40 repeat-like"/>
    <property type="match status" value="1"/>
</dbReference>
<dbReference type="OMA" id="ANRAFCV"/>
<reference evidence="5" key="1">
    <citation type="submission" date="2013-10" db="EMBL/GenBank/DDBJ databases">
        <title>Genomic analysis of the causative agents of coccidiosis in chickens.</title>
        <authorList>
            <person name="Reid A.J."/>
            <person name="Blake D."/>
            <person name="Billington K."/>
            <person name="Browne H."/>
            <person name="Dunn M."/>
            <person name="Hung S."/>
            <person name="Kawahara F."/>
            <person name="Miranda-Saavedra D."/>
            <person name="Mourier T."/>
            <person name="Nagra H."/>
            <person name="Otto T.D."/>
            <person name="Rawlings N."/>
            <person name="Sanchez A."/>
            <person name="Sanders M."/>
            <person name="Subramaniam C."/>
            <person name="Tay Y."/>
            <person name="Dear P."/>
            <person name="Doerig C."/>
            <person name="Gruber A."/>
            <person name="Parkinson J."/>
            <person name="Shirley M."/>
            <person name="Wan K.L."/>
            <person name="Berriman M."/>
            <person name="Tomley F."/>
            <person name="Pain A."/>
        </authorList>
    </citation>
    <scope>NUCLEOTIDE SEQUENCE [LARGE SCALE GENOMIC DNA]</scope>
    <source>
        <strain evidence="5">Houghton</strain>
    </source>
</reference>
<dbReference type="EMBL" id="HG673746">
    <property type="protein sequence ID" value="CDJ37023.1"/>
    <property type="molecule type" value="Genomic_DNA"/>
</dbReference>
<dbReference type="InterPro" id="IPR001680">
    <property type="entry name" value="WD40_rpt"/>
</dbReference>
<feature type="compositionally biased region" description="Basic and acidic residues" evidence="4">
    <location>
        <begin position="38"/>
        <end position="51"/>
    </location>
</feature>
<accession>U6KNJ4</accession>
<dbReference type="GO" id="GO:1990234">
    <property type="term" value="C:transferase complex"/>
    <property type="evidence" value="ECO:0007669"/>
    <property type="project" value="UniProtKB-ARBA"/>
</dbReference>
<feature type="compositionally biased region" description="Gly residues" evidence="4">
    <location>
        <begin position="22"/>
        <end position="36"/>
    </location>
</feature>
<feature type="region of interest" description="Disordered" evidence="4">
    <location>
        <begin position="421"/>
        <end position="467"/>
    </location>
</feature>
<keyword evidence="6" id="KW-1185">Reference proteome</keyword>
<dbReference type="Proteomes" id="UP000030747">
    <property type="component" value="Unassembled WGS sequence"/>
</dbReference>
<dbReference type="PANTHER" id="PTHR22847">
    <property type="entry name" value="WD40 REPEAT PROTEIN"/>
    <property type="match status" value="1"/>
</dbReference>
<feature type="region of interest" description="Disordered" evidence="4">
    <location>
        <begin position="1"/>
        <end position="100"/>
    </location>
</feature>
<dbReference type="PROSITE" id="PS50082">
    <property type="entry name" value="WD_REPEATS_2"/>
    <property type="match status" value="2"/>
</dbReference>
<dbReference type="Gene3D" id="2.130.10.10">
    <property type="entry name" value="YVTN repeat-like/Quinoprotein amine dehydrogenase"/>
    <property type="match status" value="1"/>
</dbReference>
<organism evidence="5 6">
    <name type="scientific">Eimeria tenella</name>
    <name type="common">Coccidian parasite</name>
    <dbReference type="NCBI Taxonomy" id="5802"/>
    <lineage>
        <taxon>Eukaryota</taxon>
        <taxon>Sar</taxon>
        <taxon>Alveolata</taxon>
        <taxon>Apicomplexa</taxon>
        <taxon>Conoidasida</taxon>
        <taxon>Coccidia</taxon>
        <taxon>Eucoccidiorida</taxon>
        <taxon>Eimeriorina</taxon>
        <taxon>Eimeriidae</taxon>
        <taxon>Eimeria</taxon>
    </lineage>
</organism>
<feature type="compositionally biased region" description="Low complexity" evidence="4">
    <location>
        <begin position="336"/>
        <end position="365"/>
    </location>
</feature>
<dbReference type="AlphaFoldDB" id="U6KNJ4"/>
<dbReference type="InterPro" id="IPR036322">
    <property type="entry name" value="WD40_repeat_dom_sf"/>
</dbReference>
<feature type="compositionally biased region" description="Low complexity" evidence="4">
    <location>
        <begin position="12"/>
        <end position="21"/>
    </location>
</feature>
<dbReference type="PANTHER" id="PTHR22847:SF637">
    <property type="entry name" value="WD REPEAT DOMAIN 5B"/>
    <property type="match status" value="1"/>
</dbReference>
<dbReference type="InterPro" id="IPR015943">
    <property type="entry name" value="WD40/YVTN_repeat-like_dom_sf"/>
</dbReference>
<dbReference type="InterPro" id="IPR019775">
    <property type="entry name" value="WD40_repeat_CS"/>
</dbReference>
<feature type="repeat" description="WD" evidence="3">
    <location>
        <begin position="778"/>
        <end position="809"/>
    </location>
</feature>
<feature type="repeat" description="WD" evidence="3">
    <location>
        <begin position="816"/>
        <end position="850"/>
    </location>
</feature>
<evidence type="ECO:0000313" key="6">
    <source>
        <dbReference type="Proteomes" id="UP000030747"/>
    </source>
</evidence>
<evidence type="ECO:0000256" key="4">
    <source>
        <dbReference type="SAM" id="MobiDB-lite"/>
    </source>
</evidence>
<feature type="region of interest" description="Disordered" evidence="4">
    <location>
        <begin position="190"/>
        <end position="231"/>
    </location>
</feature>
<dbReference type="RefSeq" id="XP_013227861.1">
    <property type="nucleotide sequence ID" value="XM_013372407.1"/>
</dbReference>
<keyword evidence="1 3" id="KW-0853">WD repeat</keyword>
<evidence type="ECO:0000256" key="2">
    <source>
        <dbReference type="ARBA" id="ARBA00022737"/>
    </source>
</evidence>
<evidence type="ECO:0000313" key="5">
    <source>
        <dbReference type="EMBL" id="CDJ37023.1"/>
    </source>
</evidence>
<keyword evidence="2" id="KW-0677">Repeat</keyword>
<dbReference type="Pfam" id="PF00400">
    <property type="entry name" value="WD40"/>
    <property type="match status" value="2"/>
</dbReference>
<proteinExistence type="predicted"/>
<gene>
    <name evidence="5" type="ORF">ETH_00005080</name>
</gene>
<dbReference type="VEuPathDB" id="ToxoDB:ETH2_0811500"/>
<dbReference type="PROSITE" id="PS50294">
    <property type="entry name" value="WD_REPEATS_REGION"/>
    <property type="match status" value="1"/>
</dbReference>